<name>A0A645EXU7_9ZZZZ</name>
<sequence length="232" mass="25173">MRHGLEVSDALARHDAVVGKGLGRVEGRTRHAQGIGGHAHAVFAQALQQHGIGAGALAHQAVVGNKRVFNVNERCLRAANPLLLELVDVETLVRQFHHKQADRVRLQIGRSARRHHQKVGNRRIRDVELAAVELPAAIDFLGLGLHGADVGAAVRLAKRKTGNLVARQRRAEEAFLLAFRADLPNGPDRQVRLRRPAGGKRLTHIAELFANDAVAHLVHAGAAIRLGIAHTQ</sequence>
<gene>
    <name evidence="1" type="ORF">SDC9_152563</name>
</gene>
<organism evidence="1">
    <name type="scientific">bioreactor metagenome</name>
    <dbReference type="NCBI Taxonomy" id="1076179"/>
    <lineage>
        <taxon>unclassified sequences</taxon>
        <taxon>metagenomes</taxon>
        <taxon>ecological metagenomes</taxon>
    </lineage>
</organism>
<reference evidence="1" key="1">
    <citation type="submission" date="2019-08" db="EMBL/GenBank/DDBJ databases">
        <authorList>
            <person name="Kucharzyk K."/>
            <person name="Murdoch R.W."/>
            <person name="Higgins S."/>
            <person name="Loffler F."/>
        </authorList>
    </citation>
    <scope>NUCLEOTIDE SEQUENCE</scope>
</reference>
<proteinExistence type="predicted"/>
<protein>
    <submittedName>
        <fullName evidence="1">Uncharacterized protein</fullName>
    </submittedName>
</protein>
<dbReference type="EMBL" id="VSSQ01051227">
    <property type="protein sequence ID" value="MPN05313.1"/>
    <property type="molecule type" value="Genomic_DNA"/>
</dbReference>
<evidence type="ECO:0000313" key="1">
    <source>
        <dbReference type="EMBL" id="MPN05313.1"/>
    </source>
</evidence>
<accession>A0A645EXU7</accession>
<dbReference type="AlphaFoldDB" id="A0A645EXU7"/>
<comment type="caution">
    <text evidence="1">The sequence shown here is derived from an EMBL/GenBank/DDBJ whole genome shotgun (WGS) entry which is preliminary data.</text>
</comment>